<feature type="domain" description="PA14" evidence="1">
    <location>
        <begin position="43"/>
        <end position="201"/>
    </location>
</feature>
<dbReference type="Gene3D" id="2.60.120.1560">
    <property type="match status" value="1"/>
</dbReference>
<dbReference type="EMBL" id="JAWIZZ010000034">
    <property type="protein sequence ID" value="KAK5781564.1"/>
    <property type="molecule type" value="Genomic_DNA"/>
</dbReference>
<sequence length="657" mass="69269">MFRSLVISPRMHVFFQKTFGRVLLSEFYEYPEGDIVDYNSADFANGGYLHCTFGCPYVGEITGVEDLNWDSGWPATVPPYGYTGVPASNFLMVATGYFVAPMSGVYYMALEVADYAAFFLGAGSAFDCCNQTGSFTSGDPMFVLTVGNGGVLGGANHKVYLERGHAYPFKAIYVNAQGRGAIRMAIHLPGGMVVTSLAGAVFSQVDDDADEGELCSPVSISHPFTTILNTAYTLSVQSYRGDLPTQSAVTTITTTDWLNKDDAQVSIITVVNQPAQTTYATDWGFPWGTYTHIYGNPLSNGITSVGIGINVFRPWPETFYTTTTGDVTAPTTTTSYSTVYDYDSEYTVTWQTNMAIVKVIEPPPSTTYTTTTSEVVFLTTTTYTTTTTDSNGSSSPEVVVVVITPSPATAYTTSTGPVSAPTTTTYTTTVVGEFGGSSPEVVVVVITPSPSTSYTTTTADVTVPTTTTYTTVIDHDGSSSPEVVVEVITPSPSTTYTTTTANVTVPSTTTYTTTITDSNGSSTPEVVVEVITPSPSTSYTTTTADISAPTTTTYTTTITDSNGSSSPEVVVVVITPSPSTTYTTTTADISAPTTTTYTTTVTDSNGSSSPEVVVVVITPSPSTTYTTTTADITALTTTTYTTTLVDGDGSSSPEVVV</sequence>
<keyword evidence="3" id="KW-1185">Reference proteome</keyword>
<protein>
    <recommendedName>
        <fullName evidence="1">PA14 domain-containing protein</fullName>
    </recommendedName>
</protein>
<dbReference type="Proteomes" id="UP001306508">
    <property type="component" value="Unassembled WGS sequence"/>
</dbReference>
<feature type="non-terminal residue" evidence="2">
    <location>
        <position position="657"/>
    </location>
</feature>
<reference evidence="3" key="1">
    <citation type="submission" date="2023-07" db="EMBL/GenBank/DDBJ databases">
        <title>A draft genome of Kazachstania heterogenica Y-27499.</title>
        <authorList>
            <person name="Donic C."/>
            <person name="Kralova J.S."/>
            <person name="Fidel L."/>
            <person name="Ben-Dor S."/>
            <person name="Jung S."/>
        </authorList>
    </citation>
    <scope>NUCLEOTIDE SEQUENCE [LARGE SCALE GENOMIC DNA]</scope>
    <source>
        <strain evidence="3">Y27499</strain>
    </source>
</reference>
<proteinExistence type="predicted"/>
<dbReference type="InterPro" id="IPR018871">
    <property type="entry name" value="GLEYA_adhesin_domain"/>
</dbReference>
<comment type="caution">
    <text evidence="2">The sequence shown here is derived from an EMBL/GenBank/DDBJ whole genome shotgun (WGS) entry which is preliminary data.</text>
</comment>
<evidence type="ECO:0000313" key="2">
    <source>
        <dbReference type="EMBL" id="KAK5781564.1"/>
    </source>
</evidence>
<gene>
    <name evidence="2" type="ORF">RI543_000982</name>
</gene>
<dbReference type="InterPro" id="IPR037524">
    <property type="entry name" value="PA14/GLEYA"/>
</dbReference>
<dbReference type="AlphaFoldDB" id="A0AAN7W5C9"/>
<dbReference type="PROSITE" id="PS51820">
    <property type="entry name" value="PA14"/>
    <property type="match status" value="1"/>
</dbReference>
<accession>A0AAN7W5C9</accession>
<evidence type="ECO:0000259" key="1">
    <source>
        <dbReference type="PROSITE" id="PS51820"/>
    </source>
</evidence>
<evidence type="ECO:0000313" key="3">
    <source>
        <dbReference type="Proteomes" id="UP001306508"/>
    </source>
</evidence>
<name>A0AAN7W5C9_9SACH</name>
<organism evidence="2 3">
    <name type="scientific">Arxiozyma heterogenica</name>
    <dbReference type="NCBI Taxonomy" id="278026"/>
    <lineage>
        <taxon>Eukaryota</taxon>
        <taxon>Fungi</taxon>
        <taxon>Dikarya</taxon>
        <taxon>Ascomycota</taxon>
        <taxon>Saccharomycotina</taxon>
        <taxon>Saccharomycetes</taxon>
        <taxon>Saccharomycetales</taxon>
        <taxon>Saccharomycetaceae</taxon>
        <taxon>Arxiozyma</taxon>
    </lineage>
</organism>
<dbReference type="Pfam" id="PF10528">
    <property type="entry name" value="GLEYA"/>
    <property type="match status" value="1"/>
</dbReference>